<dbReference type="Proteomes" id="UP001175353">
    <property type="component" value="Unassembled WGS sequence"/>
</dbReference>
<evidence type="ECO:0008006" key="5">
    <source>
        <dbReference type="Google" id="ProtNLM"/>
    </source>
</evidence>
<dbReference type="AlphaFoldDB" id="A0AAN6K0D6"/>
<evidence type="ECO:0000259" key="1">
    <source>
        <dbReference type="Pfam" id="PF13409"/>
    </source>
</evidence>
<dbReference type="Pfam" id="PF13409">
    <property type="entry name" value="GST_N_2"/>
    <property type="match status" value="1"/>
</dbReference>
<proteinExistence type="predicted"/>
<accession>A0AAN6K0D6</accession>
<protein>
    <recommendedName>
        <fullName evidence="5">GST N-terminal domain-containing protein</fullName>
    </recommendedName>
</protein>
<dbReference type="InterPro" id="IPR036249">
    <property type="entry name" value="Thioredoxin-like_sf"/>
</dbReference>
<dbReference type="Pfam" id="PF22041">
    <property type="entry name" value="GST_C_7"/>
    <property type="match status" value="1"/>
</dbReference>
<sequence>MATQVDSDIILYDLACIKNVCFSTAVWRIRLMLNYKKIPYRTAFLEFPDIEPTLKKLNHLIGSPTTRGVDPGTTPSGQKNTYYSVPVIQHFPSNTLLMDSSRIAHFLETTYPDPAVALVSPLGVQIENHSRLVIGSVFRTSVMPREIHVLSPRSQEYFRRTREARLGDGQRLEGLLADGKEDRSWEAAREGMQVIGELLRTNAVAGPFVLGAKPSCTDFFVAGSLEAARVVDEGVFDRVCGFPGFRGVYNGCAPWMERKD</sequence>
<dbReference type="InterPro" id="IPR004045">
    <property type="entry name" value="Glutathione_S-Trfase_N"/>
</dbReference>
<dbReference type="EMBL" id="JAUJLE010000622">
    <property type="protein sequence ID" value="KAK0952303.1"/>
    <property type="molecule type" value="Genomic_DNA"/>
</dbReference>
<dbReference type="InterPro" id="IPR054416">
    <property type="entry name" value="GST_UstS-like_C"/>
</dbReference>
<organism evidence="3 4">
    <name type="scientific">Friedmanniomyces endolithicus</name>
    <dbReference type="NCBI Taxonomy" id="329885"/>
    <lineage>
        <taxon>Eukaryota</taxon>
        <taxon>Fungi</taxon>
        <taxon>Dikarya</taxon>
        <taxon>Ascomycota</taxon>
        <taxon>Pezizomycotina</taxon>
        <taxon>Dothideomycetes</taxon>
        <taxon>Dothideomycetidae</taxon>
        <taxon>Mycosphaerellales</taxon>
        <taxon>Teratosphaeriaceae</taxon>
        <taxon>Friedmanniomyces</taxon>
    </lineage>
</organism>
<feature type="domain" description="Glutathione S-transferase UstS-like C-terminal" evidence="2">
    <location>
        <begin position="134"/>
        <end position="232"/>
    </location>
</feature>
<dbReference type="SUPFAM" id="SSF52833">
    <property type="entry name" value="Thioredoxin-like"/>
    <property type="match status" value="1"/>
</dbReference>
<comment type="caution">
    <text evidence="3">The sequence shown here is derived from an EMBL/GenBank/DDBJ whole genome shotgun (WGS) entry which is preliminary data.</text>
</comment>
<name>A0AAN6K0D6_9PEZI</name>
<dbReference type="Gene3D" id="1.20.1050.10">
    <property type="match status" value="1"/>
</dbReference>
<reference evidence="3" key="1">
    <citation type="submission" date="2023-06" db="EMBL/GenBank/DDBJ databases">
        <title>Black Yeasts Isolated from many extreme environments.</title>
        <authorList>
            <person name="Coleine C."/>
            <person name="Stajich J.E."/>
            <person name="Selbmann L."/>
        </authorList>
    </citation>
    <scope>NUCLEOTIDE SEQUENCE</scope>
    <source>
        <strain evidence="3">CCFEE 5200</strain>
    </source>
</reference>
<evidence type="ECO:0000259" key="2">
    <source>
        <dbReference type="Pfam" id="PF22041"/>
    </source>
</evidence>
<dbReference type="Gene3D" id="3.40.30.10">
    <property type="entry name" value="Glutaredoxin"/>
    <property type="match status" value="1"/>
</dbReference>
<feature type="domain" description="GST N-terminal" evidence="1">
    <location>
        <begin position="22"/>
        <end position="109"/>
    </location>
</feature>
<keyword evidence="4" id="KW-1185">Reference proteome</keyword>
<evidence type="ECO:0000313" key="4">
    <source>
        <dbReference type="Proteomes" id="UP001175353"/>
    </source>
</evidence>
<evidence type="ECO:0000313" key="3">
    <source>
        <dbReference type="EMBL" id="KAK0952303.1"/>
    </source>
</evidence>
<gene>
    <name evidence="3" type="ORF">LTR91_024488</name>
</gene>